<dbReference type="SUPFAM" id="SSF141694">
    <property type="entry name" value="AF2212/PG0164-like"/>
    <property type="match status" value="1"/>
</dbReference>
<sequence length="145" mass="14979">MRFTAELLATGGTTTGSEVPEQVVEDLAAGKRPKVVVTLGGHTWRSSIASMGGRMMLGVSAANREAAGVEAGQSYEVDVELDDAPGTVEVPAALAEALAADPAAQAAWDRLSYSAQRGQAEPIAAAKGEDTRARRVAKTLEGLRS</sequence>
<evidence type="ECO:0000313" key="1">
    <source>
        <dbReference type="EMBL" id="RLV48128.1"/>
    </source>
</evidence>
<evidence type="ECO:0000313" key="2">
    <source>
        <dbReference type="Proteomes" id="UP000281708"/>
    </source>
</evidence>
<dbReference type="Pfam" id="PF13376">
    <property type="entry name" value="OmdA"/>
    <property type="match status" value="1"/>
</dbReference>
<keyword evidence="2" id="KW-1185">Reference proteome</keyword>
<dbReference type="Pfam" id="PF08922">
    <property type="entry name" value="DUF1905"/>
    <property type="match status" value="1"/>
</dbReference>
<name>A0A3L8P162_9ACTN</name>
<organism evidence="1 2">
    <name type="scientific">Nocardioides mangrovicus</name>
    <dbReference type="NCBI Taxonomy" id="2478913"/>
    <lineage>
        <taxon>Bacteria</taxon>
        <taxon>Bacillati</taxon>
        <taxon>Actinomycetota</taxon>
        <taxon>Actinomycetes</taxon>
        <taxon>Propionibacteriales</taxon>
        <taxon>Nocardioidaceae</taxon>
        <taxon>Nocardioides</taxon>
    </lineage>
</organism>
<dbReference type="EMBL" id="RDBE01000010">
    <property type="protein sequence ID" value="RLV48128.1"/>
    <property type="molecule type" value="Genomic_DNA"/>
</dbReference>
<dbReference type="Proteomes" id="UP000281708">
    <property type="component" value="Unassembled WGS sequence"/>
</dbReference>
<dbReference type="InterPro" id="IPR037079">
    <property type="entry name" value="AF2212/PG0164-like_sf"/>
</dbReference>
<gene>
    <name evidence="1" type="ORF">D9V37_18795</name>
</gene>
<protein>
    <submittedName>
        <fullName evidence="1">DUF1905 domain-containing protein</fullName>
    </submittedName>
</protein>
<proteinExistence type="predicted"/>
<dbReference type="OrthoDB" id="2604865at2"/>
<dbReference type="InterPro" id="IPR015018">
    <property type="entry name" value="DUF1905"/>
</dbReference>
<comment type="caution">
    <text evidence="1">The sequence shown here is derived from an EMBL/GenBank/DDBJ whole genome shotgun (WGS) entry which is preliminary data.</text>
</comment>
<dbReference type="Gene3D" id="2.40.30.100">
    <property type="entry name" value="AF2212/PG0164-like"/>
    <property type="match status" value="1"/>
</dbReference>
<reference evidence="1 2" key="1">
    <citation type="submission" date="2018-10" db="EMBL/GenBank/DDBJ databases">
        <title>Marmoricola sp. 4Q3S-7 whole genome shotgun sequence.</title>
        <authorList>
            <person name="Li F."/>
        </authorList>
    </citation>
    <scope>NUCLEOTIDE SEQUENCE [LARGE SCALE GENOMIC DNA]</scope>
    <source>
        <strain evidence="1 2">4Q3S-7</strain>
    </source>
</reference>
<dbReference type="RefSeq" id="WP_121807633.1">
    <property type="nucleotide sequence ID" value="NZ_RDBE01000010.1"/>
</dbReference>
<accession>A0A3L8P162</accession>
<dbReference type="AlphaFoldDB" id="A0A3L8P162"/>